<dbReference type="EMBL" id="JAFEUZ010000032">
    <property type="protein sequence ID" value="KAG5470430.1"/>
    <property type="molecule type" value="Genomic_DNA"/>
</dbReference>
<comment type="caution">
    <text evidence="2">The sequence shown here is derived from an EMBL/GenBank/DDBJ whole genome shotgun (WGS) entry which is preliminary data.</text>
</comment>
<feature type="compositionally biased region" description="Polar residues" evidence="1">
    <location>
        <begin position="88"/>
        <end position="107"/>
    </location>
</feature>
<dbReference type="KEGG" id="lmat:92511786"/>
<evidence type="ECO:0000313" key="3">
    <source>
        <dbReference type="Proteomes" id="UP000673552"/>
    </source>
</evidence>
<evidence type="ECO:0000256" key="1">
    <source>
        <dbReference type="SAM" id="MobiDB-lite"/>
    </source>
</evidence>
<feature type="compositionally biased region" description="Polar residues" evidence="1">
    <location>
        <begin position="266"/>
        <end position="284"/>
    </location>
</feature>
<keyword evidence="3" id="KW-1185">Reference proteome</keyword>
<sequence length="366" mass="38667">MQSTYPKHHCGCDFCCSRRSVNAKKLAVSQAAFQRSGAMQRDGCMCNCHRKESGDAPSFDPEYPAPVNQTALNASRGRNGVPEGNRYTIRNSSSRATGPGVSQTAGANDSVKETAEQREAREAAELDALERLLMLEYKTRTRATMEAERLKRSAAGESGRCPRPLPEDYMSSSKAGMAGLPESGNASLRGVVPGEGSFRSGARTIHDAYAMALDCPAEPPAQCHSSHLLQDTMDDVRKVTADPINTGNRRALQKLLHQHGMAETPTAESVATTGKANSGTEPNAFGSSLAQIRTSYAHPRGAGLVWVPKVQLAAKPQPSTMDSNTLVVEGSATAGADSSKRPPMLSPGAAAAAAAVEGQATYAAYD</sequence>
<organism evidence="2 3">
    <name type="scientific">Leishmania martiniquensis</name>
    <dbReference type="NCBI Taxonomy" id="1580590"/>
    <lineage>
        <taxon>Eukaryota</taxon>
        <taxon>Discoba</taxon>
        <taxon>Euglenozoa</taxon>
        <taxon>Kinetoplastea</taxon>
        <taxon>Metakinetoplastina</taxon>
        <taxon>Trypanosomatida</taxon>
        <taxon>Trypanosomatidae</taxon>
        <taxon>Leishmaniinae</taxon>
        <taxon>Leishmania</taxon>
    </lineage>
</organism>
<reference evidence="2 3" key="1">
    <citation type="submission" date="2021-03" db="EMBL/GenBank/DDBJ databases">
        <title>Leishmania (Mundinia) martiniquensis Genome sequencing and assembly.</title>
        <authorList>
            <person name="Almutairi H."/>
            <person name="Gatherer D."/>
        </authorList>
    </citation>
    <scope>NUCLEOTIDE SEQUENCE [LARGE SCALE GENOMIC DNA]</scope>
    <source>
        <strain evidence="2">LSCM1</strain>
    </source>
</reference>
<protein>
    <submittedName>
        <fullName evidence="2">Uncharacterized protein</fullName>
    </submittedName>
</protein>
<accession>A0A836GRE2</accession>
<feature type="region of interest" description="Disordered" evidence="1">
    <location>
        <begin position="262"/>
        <end position="284"/>
    </location>
</feature>
<feature type="region of interest" description="Disordered" evidence="1">
    <location>
        <begin position="72"/>
        <end position="119"/>
    </location>
</feature>
<dbReference type="RefSeq" id="XP_067175823.1">
    <property type="nucleotide sequence ID" value="XM_067319274.1"/>
</dbReference>
<dbReference type="GeneID" id="92511786"/>
<proteinExistence type="predicted"/>
<feature type="compositionally biased region" description="Basic and acidic residues" evidence="1">
    <location>
        <begin position="110"/>
        <end position="119"/>
    </location>
</feature>
<gene>
    <name evidence="2" type="ORF">LSCM1_01674</name>
</gene>
<dbReference type="Proteomes" id="UP000673552">
    <property type="component" value="Chromosome 32"/>
</dbReference>
<dbReference type="AlphaFoldDB" id="A0A836GRE2"/>
<name>A0A836GRE2_9TRYP</name>
<dbReference type="OrthoDB" id="271408at2759"/>
<evidence type="ECO:0000313" key="2">
    <source>
        <dbReference type="EMBL" id="KAG5470430.1"/>
    </source>
</evidence>